<reference evidence="2" key="2">
    <citation type="journal article" date="2017" name="Nat. Plants">
        <title>The Aegilops tauschii genome reveals multiple impacts of transposons.</title>
        <authorList>
            <person name="Zhao G."/>
            <person name="Zou C."/>
            <person name="Li K."/>
            <person name="Wang K."/>
            <person name="Li T."/>
            <person name="Gao L."/>
            <person name="Zhang X."/>
            <person name="Wang H."/>
            <person name="Yang Z."/>
            <person name="Liu X."/>
            <person name="Jiang W."/>
            <person name="Mao L."/>
            <person name="Kong X."/>
            <person name="Jiao Y."/>
            <person name="Jia J."/>
        </authorList>
    </citation>
    <scope>NUCLEOTIDE SEQUENCE [LARGE SCALE GENOMIC DNA]</scope>
    <source>
        <strain evidence="2">cv. AL8/78</strain>
    </source>
</reference>
<proteinExistence type="predicted"/>
<sequence length="69" mass="7562">ARLLRGESYISTAPLPEKVPNAPIPLCENCSSLRGKCRYFTQRRNAAGLKGFSAYQKISAAMRVIAYGV</sequence>
<organism evidence="1 2">
    <name type="scientific">Aegilops tauschii subsp. strangulata</name>
    <name type="common">Goatgrass</name>
    <dbReference type="NCBI Taxonomy" id="200361"/>
    <lineage>
        <taxon>Eukaryota</taxon>
        <taxon>Viridiplantae</taxon>
        <taxon>Streptophyta</taxon>
        <taxon>Embryophyta</taxon>
        <taxon>Tracheophyta</taxon>
        <taxon>Spermatophyta</taxon>
        <taxon>Magnoliopsida</taxon>
        <taxon>Liliopsida</taxon>
        <taxon>Poales</taxon>
        <taxon>Poaceae</taxon>
        <taxon>BOP clade</taxon>
        <taxon>Pooideae</taxon>
        <taxon>Triticodae</taxon>
        <taxon>Triticeae</taxon>
        <taxon>Triticinae</taxon>
        <taxon>Aegilops</taxon>
    </lineage>
</organism>
<dbReference type="Gramene" id="AET6Gv20954500.1">
    <property type="protein sequence ID" value="AET6Gv20954500.1"/>
    <property type="gene ID" value="AET6Gv20954500"/>
</dbReference>
<protein>
    <submittedName>
        <fullName evidence="1">Uncharacterized protein</fullName>
    </submittedName>
</protein>
<reference evidence="1" key="3">
    <citation type="journal article" date="2017" name="Nature">
        <title>Genome sequence of the progenitor of the wheat D genome Aegilops tauschii.</title>
        <authorList>
            <person name="Luo M.C."/>
            <person name="Gu Y.Q."/>
            <person name="Puiu D."/>
            <person name="Wang H."/>
            <person name="Twardziok S.O."/>
            <person name="Deal K.R."/>
            <person name="Huo N."/>
            <person name="Zhu T."/>
            <person name="Wang L."/>
            <person name="Wang Y."/>
            <person name="McGuire P.E."/>
            <person name="Liu S."/>
            <person name="Long H."/>
            <person name="Ramasamy R.K."/>
            <person name="Rodriguez J.C."/>
            <person name="Van S.L."/>
            <person name="Yuan L."/>
            <person name="Wang Z."/>
            <person name="Xia Z."/>
            <person name="Xiao L."/>
            <person name="Anderson O.D."/>
            <person name="Ouyang S."/>
            <person name="Liang Y."/>
            <person name="Zimin A.V."/>
            <person name="Pertea G."/>
            <person name="Qi P."/>
            <person name="Bennetzen J.L."/>
            <person name="Dai X."/>
            <person name="Dawson M.W."/>
            <person name="Muller H.G."/>
            <person name="Kugler K."/>
            <person name="Rivarola-Duarte L."/>
            <person name="Spannagl M."/>
            <person name="Mayer K.F.X."/>
            <person name="Lu F.H."/>
            <person name="Bevan M.W."/>
            <person name="Leroy P."/>
            <person name="Li P."/>
            <person name="You F.M."/>
            <person name="Sun Q."/>
            <person name="Liu Z."/>
            <person name="Lyons E."/>
            <person name="Wicker T."/>
            <person name="Salzberg S.L."/>
            <person name="Devos K.M."/>
            <person name="Dvorak J."/>
        </authorList>
    </citation>
    <scope>NUCLEOTIDE SEQUENCE [LARGE SCALE GENOMIC DNA]</scope>
    <source>
        <strain evidence="1">cv. AL8/78</strain>
    </source>
</reference>
<reference evidence="1" key="4">
    <citation type="submission" date="2019-03" db="UniProtKB">
        <authorList>
            <consortium name="EnsemblPlants"/>
        </authorList>
    </citation>
    <scope>IDENTIFICATION</scope>
</reference>
<name>A0A453Q2R1_AEGTS</name>
<reference evidence="2" key="1">
    <citation type="journal article" date="2014" name="Science">
        <title>Ancient hybridizations among the ancestral genomes of bread wheat.</title>
        <authorList>
            <consortium name="International Wheat Genome Sequencing Consortium,"/>
            <person name="Marcussen T."/>
            <person name="Sandve S.R."/>
            <person name="Heier L."/>
            <person name="Spannagl M."/>
            <person name="Pfeifer M."/>
            <person name="Jakobsen K.S."/>
            <person name="Wulff B.B."/>
            <person name="Steuernagel B."/>
            <person name="Mayer K.F."/>
            <person name="Olsen O.A."/>
        </authorList>
    </citation>
    <scope>NUCLEOTIDE SEQUENCE [LARGE SCALE GENOMIC DNA]</scope>
    <source>
        <strain evidence="2">cv. AL8/78</strain>
    </source>
</reference>
<dbReference type="EnsemblPlants" id="AET6Gv20954500.1">
    <property type="protein sequence ID" value="AET6Gv20954500.1"/>
    <property type="gene ID" value="AET6Gv20954500"/>
</dbReference>
<evidence type="ECO:0000313" key="2">
    <source>
        <dbReference type="Proteomes" id="UP000015105"/>
    </source>
</evidence>
<dbReference type="Proteomes" id="UP000015105">
    <property type="component" value="Chromosome 6D"/>
</dbReference>
<dbReference type="AlphaFoldDB" id="A0A453Q2R1"/>
<reference evidence="1" key="5">
    <citation type="journal article" date="2021" name="G3 (Bethesda)">
        <title>Aegilops tauschii genome assembly Aet v5.0 features greater sequence contiguity and improved annotation.</title>
        <authorList>
            <person name="Wang L."/>
            <person name="Zhu T."/>
            <person name="Rodriguez J.C."/>
            <person name="Deal K.R."/>
            <person name="Dubcovsky J."/>
            <person name="McGuire P.E."/>
            <person name="Lux T."/>
            <person name="Spannagl M."/>
            <person name="Mayer K.F.X."/>
            <person name="Baldrich P."/>
            <person name="Meyers B.C."/>
            <person name="Huo N."/>
            <person name="Gu Y.Q."/>
            <person name="Zhou H."/>
            <person name="Devos K.M."/>
            <person name="Bennetzen J.L."/>
            <person name="Unver T."/>
            <person name="Budak H."/>
            <person name="Gulick P.J."/>
            <person name="Galiba G."/>
            <person name="Kalapos B."/>
            <person name="Nelson D.R."/>
            <person name="Li P."/>
            <person name="You F.M."/>
            <person name="Luo M.C."/>
            <person name="Dvorak J."/>
        </authorList>
    </citation>
    <scope>NUCLEOTIDE SEQUENCE [LARGE SCALE GENOMIC DNA]</scope>
    <source>
        <strain evidence="1">cv. AL8/78</strain>
    </source>
</reference>
<evidence type="ECO:0000313" key="1">
    <source>
        <dbReference type="EnsemblPlants" id="AET6Gv20954500.1"/>
    </source>
</evidence>
<keyword evidence="2" id="KW-1185">Reference proteome</keyword>
<accession>A0A453Q2R1</accession>